<dbReference type="Proteomes" id="UP001497516">
    <property type="component" value="Chromosome 5"/>
</dbReference>
<keyword evidence="3" id="KW-1185">Reference proteome</keyword>
<accession>A0AAV2EU77</accession>
<reference evidence="2 3" key="1">
    <citation type="submission" date="2024-04" db="EMBL/GenBank/DDBJ databases">
        <authorList>
            <person name="Fracassetti M."/>
        </authorList>
    </citation>
    <scope>NUCLEOTIDE SEQUENCE [LARGE SCALE GENOMIC DNA]</scope>
</reference>
<sequence>MASEDSIIGTNVPLKNISLEGESDSWLVGSARSLQLEADVSLKSNSPSSPSPPPPSKSESAEESPFLCPSSLLSSSPTSPTANSKSKKVSLSSAGVPSSSSVEGSGVALSSRKAEMTMVEKMK</sequence>
<name>A0AAV2EU77_9ROSI</name>
<evidence type="ECO:0000313" key="2">
    <source>
        <dbReference type="EMBL" id="CAL1389486.1"/>
    </source>
</evidence>
<organism evidence="2 3">
    <name type="scientific">Linum trigynum</name>
    <dbReference type="NCBI Taxonomy" id="586398"/>
    <lineage>
        <taxon>Eukaryota</taxon>
        <taxon>Viridiplantae</taxon>
        <taxon>Streptophyta</taxon>
        <taxon>Embryophyta</taxon>
        <taxon>Tracheophyta</taxon>
        <taxon>Spermatophyta</taxon>
        <taxon>Magnoliopsida</taxon>
        <taxon>eudicotyledons</taxon>
        <taxon>Gunneridae</taxon>
        <taxon>Pentapetalae</taxon>
        <taxon>rosids</taxon>
        <taxon>fabids</taxon>
        <taxon>Malpighiales</taxon>
        <taxon>Linaceae</taxon>
        <taxon>Linum</taxon>
    </lineage>
</organism>
<feature type="compositionally biased region" description="Low complexity" evidence="1">
    <location>
        <begin position="63"/>
        <end position="111"/>
    </location>
</feature>
<evidence type="ECO:0000256" key="1">
    <source>
        <dbReference type="SAM" id="MobiDB-lite"/>
    </source>
</evidence>
<evidence type="ECO:0000313" key="3">
    <source>
        <dbReference type="Proteomes" id="UP001497516"/>
    </source>
</evidence>
<proteinExistence type="predicted"/>
<gene>
    <name evidence="2" type="ORF">LTRI10_LOCUS30339</name>
</gene>
<feature type="compositionally biased region" description="Basic and acidic residues" evidence="1">
    <location>
        <begin position="112"/>
        <end position="123"/>
    </location>
</feature>
<dbReference type="AlphaFoldDB" id="A0AAV2EU77"/>
<protein>
    <submittedName>
        <fullName evidence="2">Uncharacterized protein</fullName>
    </submittedName>
</protein>
<dbReference type="EMBL" id="OZ034818">
    <property type="protein sequence ID" value="CAL1389486.1"/>
    <property type="molecule type" value="Genomic_DNA"/>
</dbReference>
<feature type="region of interest" description="Disordered" evidence="1">
    <location>
        <begin position="38"/>
        <end position="123"/>
    </location>
</feature>